<organism evidence="1 2">
    <name type="scientific">Haematococcus lacustris</name>
    <name type="common">Green alga</name>
    <name type="synonym">Haematococcus pluvialis</name>
    <dbReference type="NCBI Taxonomy" id="44745"/>
    <lineage>
        <taxon>Eukaryota</taxon>
        <taxon>Viridiplantae</taxon>
        <taxon>Chlorophyta</taxon>
        <taxon>core chlorophytes</taxon>
        <taxon>Chlorophyceae</taxon>
        <taxon>CS clade</taxon>
        <taxon>Chlamydomonadales</taxon>
        <taxon>Haematococcaceae</taxon>
        <taxon>Haematococcus</taxon>
    </lineage>
</organism>
<protein>
    <submittedName>
        <fullName evidence="1">Uncharacterized protein</fullName>
    </submittedName>
</protein>
<feature type="non-terminal residue" evidence="1">
    <location>
        <position position="171"/>
    </location>
</feature>
<dbReference type="AlphaFoldDB" id="A0A699YIL2"/>
<comment type="caution">
    <text evidence="1">The sequence shown here is derived from an EMBL/GenBank/DDBJ whole genome shotgun (WGS) entry which is preliminary data.</text>
</comment>
<dbReference type="EMBL" id="BLLF01000059">
    <property type="protein sequence ID" value="GFH06836.1"/>
    <property type="molecule type" value="Genomic_DNA"/>
</dbReference>
<accession>A0A699YIL2</accession>
<sequence length="171" mass="18449">MEVLEERLAALSAQEEAAAADLRLCKGQLASAQSQLVTEGALGITQQQVDWYQCQAGAFITKYLAYLASCPESGRTDLQAAMQQLQQAKSSTLFLVAQQQAPSHTATTAAAEYVDGIRRHMQQQLEQQLGLDKDAKGCRTWQPRLLAVAAAMTRVNLLVSGLQGSCPGLQL</sequence>
<evidence type="ECO:0000313" key="2">
    <source>
        <dbReference type="Proteomes" id="UP000485058"/>
    </source>
</evidence>
<name>A0A699YIL2_HAELA</name>
<dbReference type="Proteomes" id="UP000485058">
    <property type="component" value="Unassembled WGS sequence"/>
</dbReference>
<gene>
    <name evidence="1" type="ORF">HaLaN_01540</name>
</gene>
<proteinExistence type="predicted"/>
<keyword evidence="2" id="KW-1185">Reference proteome</keyword>
<reference evidence="1 2" key="1">
    <citation type="submission" date="2020-02" db="EMBL/GenBank/DDBJ databases">
        <title>Draft genome sequence of Haematococcus lacustris strain NIES-144.</title>
        <authorList>
            <person name="Morimoto D."/>
            <person name="Nakagawa S."/>
            <person name="Yoshida T."/>
            <person name="Sawayama S."/>
        </authorList>
    </citation>
    <scope>NUCLEOTIDE SEQUENCE [LARGE SCALE GENOMIC DNA]</scope>
    <source>
        <strain evidence="1 2">NIES-144</strain>
    </source>
</reference>
<evidence type="ECO:0000313" key="1">
    <source>
        <dbReference type="EMBL" id="GFH06836.1"/>
    </source>
</evidence>